<dbReference type="GO" id="GO:0005737">
    <property type="term" value="C:cytoplasm"/>
    <property type="evidence" value="ECO:0007669"/>
    <property type="project" value="TreeGrafter"/>
</dbReference>
<comment type="caution">
    <text evidence="3">The sequence shown here is derived from an EMBL/GenBank/DDBJ whole genome shotgun (WGS) entry which is preliminary data.</text>
</comment>
<proteinExistence type="predicted"/>
<dbReference type="Pfam" id="PF03099">
    <property type="entry name" value="BPL_LplA_LipB"/>
    <property type="match status" value="1"/>
</dbReference>
<dbReference type="SUPFAM" id="SSF55681">
    <property type="entry name" value="Class II aaRS and biotin synthetases"/>
    <property type="match status" value="1"/>
</dbReference>
<reference evidence="3 4" key="1">
    <citation type="journal article" date="2016" name="Nat. Commun.">
        <title>Thousands of microbial genomes shed light on interconnected biogeochemical processes in an aquifer system.</title>
        <authorList>
            <person name="Anantharaman K."/>
            <person name="Brown C.T."/>
            <person name="Hug L.A."/>
            <person name="Sharon I."/>
            <person name="Castelle C.J."/>
            <person name="Probst A.J."/>
            <person name="Thomas B.C."/>
            <person name="Singh A."/>
            <person name="Wilkins M.J."/>
            <person name="Karaoz U."/>
            <person name="Brodie E.L."/>
            <person name="Williams K.H."/>
            <person name="Hubbard S.S."/>
            <person name="Banfield J.F."/>
        </authorList>
    </citation>
    <scope>NUCLEOTIDE SEQUENCE [LARGE SCALE GENOMIC DNA]</scope>
</reference>
<evidence type="ECO:0000313" key="3">
    <source>
        <dbReference type="EMBL" id="OGE42464.1"/>
    </source>
</evidence>
<dbReference type="GO" id="GO:0004077">
    <property type="term" value="F:biotin--[biotin carboxyl-carrier protein] ligase activity"/>
    <property type="evidence" value="ECO:0007669"/>
    <property type="project" value="InterPro"/>
</dbReference>
<evidence type="ECO:0000313" key="4">
    <source>
        <dbReference type="Proteomes" id="UP000178565"/>
    </source>
</evidence>
<accession>A0A1F5KNP1</accession>
<dbReference type="InterPro" id="IPR045864">
    <property type="entry name" value="aa-tRNA-synth_II/BPL/LPL"/>
</dbReference>
<gene>
    <name evidence="3" type="ORF">A3B45_01520</name>
</gene>
<dbReference type="EMBL" id="MFDM01000024">
    <property type="protein sequence ID" value="OGE42464.1"/>
    <property type="molecule type" value="Genomic_DNA"/>
</dbReference>
<dbReference type="STRING" id="1797785.A3B45_01520"/>
<dbReference type="Gene3D" id="3.30.930.10">
    <property type="entry name" value="Bira Bifunctional Protein, Domain 2"/>
    <property type="match status" value="1"/>
</dbReference>
<dbReference type="PANTHER" id="PTHR12835">
    <property type="entry name" value="BIOTIN PROTEIN LIGASE"/>
    <property type="match status" value="1"/>
</dbReference>
<sequence length="301" mass="33746">SDFYGEYCVGFTFKLFSVRISHNNMTDCETLNPYNLETLKPQIKRFGYQFYYLPEIPSTMILAEDYIRAGNEQAAVFLTDHQTQGRGREDRVWLDKPGGSILVTAVLGIKDSTISTFADLVALHTALILRSVPLIDNVCIKYPNDLVIGDKKVGGILAVNNYDDGLQYLGTSVGIGVNVHYSADELAGYPTDYEATALDLHTPKKINSRQLILAALLEPLRFLVVDAETFSNAEQQQRLNNMWRDISSVLGRKVRVRADGESLVEGRVVDTQIGEGILVEGSLRTEWFNQFNTKMKVRLLD</sequence>
<feature type="domain" description="BPL/LPL catalytic" evidence="2">
    <location>
        <begin position="55"/>
        <end position="178"/>
    </location>
</feature>
<dbReference type="InterPro" id="IPR004408">
    <property type="entry name" value="Biotin_CoA_COase_ligase"/>
</dbReference>
<organism evidence="3 4">
    <name type="scientific">Candidatus Daviesbacteria bacterium RIFCSPLOWO2_01_FULL_39_12</name>
    <dbReference type="NCBI Taxonomy" id="1797785"/>
    <lineage>
        <taxon>Bacteria</taxon>
        <taxon>Candidatus Daviesiibacteriota</taxon>
    </lineage>
</organism>
<keyword evidence="1 3" id="KW-0436">Ligase</keyword>
<dbReference type="NCBIfam" id="TIGR00121">
    <property type="entry name" value="birA_ligase"/>
    <property type="match status" value="1"/>
</dbReference>
<name>A0A1F5KNP1_9BACT</name>
<evidence type="ECO:0000256" key="1">
    <source>
        <dbReference type="ARBA" id="ARBA00022598"/>
    </source>
</evidence>
<evidence type="ECO:0000259" key="2">
    <source>
        <dbReference type="Pfam" id="PF03099"/>
    </source>
</evidence>
<dbReference type="Proteomes" id="UP000178565">
    <property type="component" value="Unassembled WGS sequence"/>
</dbReference>
<protein>
    <submittedName>
        <fullName evidence="3">Biotin--[acetyl-CoA-carboxylase] ligase</fullName>
    </submittedName>
</protein>
<dbReference type="AlphaFoldDB" id="A0A1F5KNP1"/>
<dbReference type="InterPro" id="IPR004143">
    <property type="entry name" value="BPL_LPL_catalytic"/>
</dbReference>
<dbReference type="PANTHER" id="PTHR12835:SF5">
    <property type="entry name" value="BIOTIN--PROTEIN LIGASE"/>
    <property type="match status" value="1"/>
</dbReference>
<feature type="non-terminal residue" evidence="3">
    <location>
        <position position="1"/>
    </location>
</feature>